<reference evidence="2 3" key="1">
    <citation type="submission" date="2024-11" db="EMBL/GenBank/DDBJ databases">
        <title>Adaptive evolution of stress response genes in parasites aligns with host niche diversity.</title>
        <authorList>
            <person name="Hahn C."/>
            <person name="Resl P."/>
        </authorList>
    </citation>
    <scope>NUCLEOTIDE SEQUENCE [LARGE SCALE GENOMIC DNA]</scope>
    <source>
        <strain evidence="2">EGGRZ-B1_66</strain>
        <tissue evidence="2">Body</tissue>
    </source>
</reference>
<sequence>MYSTDLGHCTECGSTNLSELNDLCQKICFQCGQANFSVMSVDCGDSVLKENPFSLRPECALKPDYSVEGIEPKEIHKKEEACNAKDSETIKQMKLLLKQDMQRRHLPSRPFRISELFSIIFKNMAESLATQPAFSSCKDIFFSCCQRVWVDYLCLMGEFGFRSWASLRLRDDKLLSQLSSKSNFFDADSETKATLLNLIGDQSERLNYNRSVKMTAEIIDSKSPSPYPFWPGMSICFRPKLGGINKQLVTGYPTLSRFSCLKTKLFKESEPMESTDFSFLQVSETEQTLEQICNPSFENLLTDNTRKRSRSETSPLPTIDSAGSDEEPWSMNAHEYFKFFKARDENEMTTVLACLYVAALLTLEQVYPRHTPIITISDFISMCKYDVIPFSTAHLSINKEQFHYEPLHILARFSTSSIPIRKKFERSICFILKNSARCPKAKIPLVWLVNRYIVQFRLPHPIRMVAHSLLKECALFLDSRTQTKPGSDLSLIDYLNCEKYALCIILLALRLVFVFRDDFEKKYETVCSFLRQDDRLLSGFLKITGGDANFFSPSAWIREMQQEFHFLVKKDEFLHTDYGTLVSAISDMDSCHEPHTNLRMSDKAGCQPLKSGSHMLRQVILDNICKSVEQCLEQHGSSKNNETTDQSLAQEKFNASWQESTAVKADRGLVFIPQEWPQQLASSNIDIIQKVTVEQVQNLIENTMQDGTLEMRDKYKALGDCWITMLEQDRSYRIVRQDFIDAFYSCREPISAKSLLKKFYLDKNHDTRLLQALNLEDVASENKLKHSHGEYLIQRSKYFKCQLFGDIYDFLYHLSDAGLHFESALKTMEIVTGLNNHPSRKFNHIQLRKENKAIFPFLDLSPY</sequence>
<comment type="caution">
    <text evidence="2">The sequence shown here is derived from an EMBL/GenBank/DDBJ whole genome shotgun (WGS) entry which is preliminary data.</text>
</comment>
<name>A0ABD2Q4E7_9PLAT</name>
<feature type="region of interest" description="Disordered" evidence="1">
    <location>
        <begin position="303"/>
        <end position="327"/>
    </location>
</feature>
<proteinExistence type="predicted"/>
<gene>
    <name evidence="2" type="ORF">Ciccas_006896</name>
</gene>
<dbReference type="Proteomes" id="UP001626550">
    <property type="component" value="Unassembled WGS sequence"/>
</dbReference>
<dbReference type="EMBL" id="JBJKFK010000985">
    <property type="protein sequence ID" value="KAL3314483.1"/>
    <property type="molecule type" value="Genomic_DNA"/>
</dbReference>
<dbReference type="AlphaFoldDB" id="A0ABD2Q4E7"/>
<keyword evidence="3" id="KW-1185">Reference proteome</keyword>
<evidence type="ECO:0000256" key="1">
    <source>
        <dbReference type="SAM" id="MobiDB-lite"/>
    </source>
</evidence>
<organism evidence="2 3">
    <name type="scientific">Cichlidogyrus casuarinus</name>
    <dbReference type="NCBI Taxonomy" id="1844966"/>
    <lineage>
        <taxon>Eukaryota</taxon>
        <taxon>Metazoa</taxon>
        <taxon>Spiralia</taxon>
        <taxon>Lophotrochozoa</taxon>
        <taxon>Platyhelminthes</taxon>
        <taxon>Monogenea</taxon>
        <taxon>Monopisthocotylea</taxon>
        <taxon>Dactylogyridea</taxon>
        <taxon>Ancyrocephalidae</taxon>
        <taxon>Cichlidogyrus</taxon>
    </lineage>
</organism>
<protein>
    <submittedName>
        <fullName evidence="2">Uncharacterized protein</fullName>
    </submittedName>
</protein>
<accession>A0ABD2Q4E7</accession>
<evidence type="ECO:0000313" key="3">
    <source>
        <dbReference type="Proteomes" id="UP001626550"/>
    </source>
</evidence>
<evidence type="ECO:0000313" key="2">
    <source>
        <dbReference type="EMBL" id="KAL3314483.1"/>
    </source>
</evidence>